<dbReference type="RefSeq" id="XP_068137959.1">
    <property type="nucleotide sequence ID" value="XM_068281858.1"/>
</dbReference>
<reference evidence="2 3" key="1">
    <citation type="journal article" date="2016" name="PLoS ONE">
        <title>Sequence Assembly of Yarrowia lipolytica Strain W29/CLIB89 Shows Transposable Element Diversity.</title>
        <authorList>
            <person name="Magnan C."/>
            <person name="Yu J."/>
            <person name="Chang I."/>
            <person name="Jahn E."/>
            <person name="Kanomata Y."/>
            <person name="Wu J."/>
            <person name="Zeller M."/>
            <person name="Oakes M."/>
            <person name="Baldi P."/>
            <person name="Sandmeyer S."/>
        </authorList>
    </citation>
    <scope>NUCLEOTIDE SEQUENCE [LARGE SCALE GENOMIC DNA]</scope>
    <source>
        <strain evidence="3">CLIB89(W29)</strain>
    </source>
</reference>
<gene>
    <name evidence="2" type="ORF">YALI1_A18590g</name>
</gene>
<dbReference type="EMBL" id="CP017553">
    <property type="protein sequence ID" value="AOW00816.1"/>
    <property type="molecule type" value="Genomic_DNA"/>
</dbReference>
<feature type="compositionally biased region" description="Basic and acidic residues" evidence="1">
    <location>
        <begin position="81"/>
        <end position="91"/>
    </location>
</feature>
<name>A0A1D8N5B9_YARLL</name>
<dbReference type="GeneID" id="94582523"/>
<dbReference type="Proteomes" id="UP000182444">
    <property type="component" value="Chromosome 1A"/>
</dbReference>
<evidence type="ECO:0000256" key="1">
    <source>
        <dbReference type="SAM" id="MobiDB-lite"/>
    </source>
</evidence>
<feature type="region of interest" description="Disordered" evidence="1">
    <location>
        <begin position="50"/>
        <end position="115"/>
    </location>
</feature>
<feature type="compositionally biased region" description="Basic residues" evidence="1">
    <location>
        <begin position="155"/>
        <end position="165"/>
    </location>
</feature>
<sequence>MDVDFDSDCCPNARSSQNRQPRRAHRCTQPPLKRIREHSIIFSLLLPVKEKSDCESDSDSNYYASDNDSDDSDCASASDGASKESHSKDSCQEGVRLQRRPSPERPPRPRLFPRRLPGFVLGQSLSRHSQEFSFLHLQVSPLGVPEVNDSVPSRQPRRPRRRRSRTPLMTP</sequence>
<protein>
    <submittedName>
        <fullName evidence="2">Uncharacterized protein</fullName>
    </submittedName>
</protein>
<evidence type="ECO:0000313" key="2">
    <source>
        <dbReference type="EMBL" id="AOW00816.1"/>
    </source>
</evidence>
<evidence type="ECO:0000313" key="3">
    <source>
        <dbReference type="Proteomes" id="UP000182444"/>
    </source>
</evidence>
<proteinExistence type="predicted"/>
<dbReference type="VEuPathDB" id="FungiDB:YALI1_A18590g"/>
<dbReference type="AlphaFoldDB" id="A0A1D8N5B9"/>
<feature type="region of interest" description="Disordered" evidence="1">
    <location>
        <begin position="1"/>
        <end position="31"/>
    </location>
</feature>
<organism evidence="2 3">
    <name type="scientific">Yarrowia lipolytica</name>
    <name type="common">Candida lipolytica</name>
    <dbReference type="NCBI Taxonomy" id="4952"/>
    <lineage>
        <taxon>Eukaryota</taxon>
        <taxon>Fungi</taxon>
        <taxon>Dikarya</taxon>
        <taxon>Ascomycota</taxon>
        <taxon>Saccharomycotina</taxon>
        <taxon>Dipodascomycetes</taxon>
        <taxon>Dipodascales</taxon>
        <taxon>Dipodascales incertae sedis</taxon>
        <taxon>Yarrowia</taxon>
    </lineage>
</organism>
<accession>A0A1D8N5B9</accession>
<feature type="region of interest" description="Disordered" evidence="1">
    <location>
        <begin position="143"/>
        <end position="171"/>
    </location>
</feature>